<reference evidence="4 5" key="1">
    <citation type="journal article" date="2008" name="Int. J. Syst. Evol. Microbiol.">
        <title>Nocardioides daphniae sp. nov., isolated from Daphnia cucullata (Crustacea: Cladocera).</title>
        <authorList>
            <person name="Toth E.M."/>
            <person name="Keki Z."/>
            <person name="Homonnay Z.G."/>
            <person name="Borsodi A.K."/>
            <person name="Marialigeti K."/>
            <person name="Schumann P."/>
        </authorList>
    </citation>
    <scope>NUCLEOTIDE SEQUENCE [LARGE SCALE GENOMIC DNA]</scope>
    <source>
        <strain evidence="4 5">JCM 16608</strain>
    </source>
</reference>
<feature type="domain" description="Activator of Hsp90 ATPase homologue 1/2-like C-terminal" evidence="2">
    <location>
        <begin position="14"/>
        <end position="151"/>
    </location>
</feature>
<evidence type="ECO:0000313" key="4">
    <source>
        <dbReference type="EMBL" id="QCC76140.1"/>
    </source>
</evidence>
<dbReference type="EMBL" id="CP038462">
    <property type="protein sequence ID" value="QCC76140.1"/>
    <property type="molecule type" value="Genomic_DNA"/>
</dbReference>
<sequence>MSHSLVQVYTVYINAPASKVWAAITTSEGNNEWGYGGDLEVELTPGGSYRNLTTPAMRAIGMGDVAVTGVVEKVEEEKLLVLSWLPSWHPDSTPTRLTWELSEFDGPVTRVVLTHDATAAPEYADELAGGDDPNQGGGGWPWSLSGLKTYCETGGRLAGSGSDGHDFE</sequence>
<dbReference type="Proteomes" id="UP000630594">
    <property type="component" value="Unassembled WGS sequence"/>
</dbReference>
<protein>
    <recommendedName>
        <fullName evidence="2">Activator of Hsp90 ATPase homologue 1/2-like C-terminal domain-containing protein</fullName>
    </recommendedName>
</protein>
<gene>
    <name evidence="4" type="ORF">E2C04_01075</name>
    <name evidence="3" type="ORF">GCM10007231_05720</name>
</gene>
<organism evidence="4 5">
    <name type="scientific">Nocardioides daphniae</name>
    <dbReference type="NCBI Taxonomy" id="402297"/>
    <lineage>
        <taxon>Bacteria</taxon>
        <taxon>Bacillati</taxon>
        <taxon>Actinomycetota</taxon>
        <taxon>Actinomycetes</taxon>
        <taxon>Propionibacteriales</taxon>
        <taxon>Nocardioidaceae</taxon>
        <taxon>Nocardioides</taxon>
    </lineage>
</organism>
<evidence type="ECO:0000256" key="1">
    <source>
        <dbReference type="ARBA" id="ARBA00006817"/>
    </source>
</evidence>
<dbReference type="AlphaFoldDB" id="A0A4P7U7S7"/>
<dbReference type="KEGG" id="ndp:E2C04_01075"/>
<name>A0A4P7U7S7_9ACTN</name>
<reference evidence="3" key="5">
    <citation type="submission" date="2024-05" db="EMBL/GenBank/DDBJ databases">
        <authorList>
            <person name="Sun Q."/>
            <person name="Sedlacek I."/>
        </authorList>
    </citation>
    <scope>NUCLEOTIDE SEQUENCE</scope>
    <source>
        <strain evidence="3">CCM 7403</strain>
    </source>
</reference>
<dbReference type="EMBL" id="BMCK01000001">
    <property type="protein sequence ID" value="GGD09721.1"/>
    <property type="molecule type" value="Genomic_DNA"/>
</dbReference>
<reference evidence="3" key="2">
    <citation type="journal article" date="2014" name="Int. J. Syst. Evol. Microbiol.">
        <title>Complete genome of a new Firmicutes species belonging to the dominant human colonic microbiota ('Ruminococcus bicirculans') reveals two chromosomes and a selective capacity to utilize plant glucans.</title>
        <authorList>
            <consortium name="NISC Comparative Sequencing Program"/>
            <person name="Wegmann U."/>
            <person name="Louis P."/>
            <person name="Goesmann A."/>
            <person name="Henrissat B."/>
            <person name="Duncan S.H."/>
            <person name="Flint H.J."/>
        </authorList>
    </citation>
    <scope>NUCLEOTIDE SEQUENCE</scope>
    <source>
        <strain evidence="3">CCM 7403</strain>
    </source>
</reference>
<dbReference type="InterPro" id="IPR023393">
    <property type="entry name" value="START-like_dom_sf"/>
</dbReference>
<evidence type="ECO:0000313" key="5">
    <source>
        <dbReference type="Proteomes" id="UP000297025"/>
    </source>
</evidence>
<reference evidence="6" key="3">
    <citation type="journal article" date="2019" name="Int. J. Syst. Evol. Microbiol.">
        <title>The Global Catalogue of Microorganisms (GCM) 10K type strain sequencing project: providing services to taxonomists for standard genome sequencing and annotation.</title>
        <authorList>
            <consortium name="The Broad Institute Genomics Platform"/>
            <consortium name="The Broad Institute Genome Sequencing Center for Infectious Disease"/>
            <person name="Wu L."/>
            <person name="Ma J."/>
        </authorList>
    </citation>
    <scope>NUCLEOTIDE SEQUENCE [LARGE SCALE GENOMIC DNA]</scope>
    <source>
        <strain evidence="6">CCM 7403</strain>
    </source>
</reference>
<keyword evidence="6" id="KW-1185">Reference proteome</keyword>
<accession>A0A4P7U7S7</accession>
<evidence type="ECO:0000313" key="3">
    <source>
        <dbReference type="EMBL" id="GGD09721.1"/>
    </source>
</evidence>
<comment type="similarity">
    <text evidence="1">Belongs to the AHA1 family.</text>
</comment>
<dbReference type="Pfam" id="PF08327">
    <property type="entry name" value="AHSA1"/>
    <property type="match status" value="1"/>
</dbReference>
<proteinExistence type="inferred from homology"/>
<dbReference type="OrthoDB" id="9803476at2"/>
<reference evidence="4" key="4">
    <citation type="submission" date="2019-03" db="EMBL/GenBank/DDBJ databases">
        <authorList>
            <person name="Huang Y."/>
        </authorList>
    </citation>
    <scope>NUCLEOTIDE SEQUENCE</scope>
    <source>
        <strain evidence="4">JCM 16608</strain>
    </source>
</reference>
<evidence type="ECO:0000313" key="6">
    <source>
        <dbReference type="Proteomes" id="UP000630594"/>
    </source>
</evidence>
<dbReference type="InterPro" id="IPR013538">
    <property type="entry name" value="ASHA1/2-like_C"/>
</dbReference>
<dbReference type="SUPFAM" id="SSF55961">
    <property type="entry name" value="Bet v1-like"/>
    <property type="match status" value="1"/>
</dbReference>
<dbReference type="Gene3D" id="3.30.530.20">
    <property type="match status" value="1"/>
</dbReference>
<dbReference type="RefSeq" id="WP_135831189.1">
    <property type="nucleotide sequence ID" value="NZ_BMCK01000001.1"/>
</dbReference>
<dbReference type="Proteomes" id="UP000297025">
    <property type="component" value="Chromosome"/>
</dbReference>
<evidence type="ECO:0000259" key="2">
    <source>
        <dbReference type="Pfam" id="PF08327"/>
    </source>
</evidence>